<sequence>MGSREVNFQAHFKSQESSHRERWAK</sequence>
<name>A0A834TEI5_9FABA</name>
<evidence type="ECO:0000256" key="1">
    <source>
        <dbReference type="SAM" id="MobiDB-lite"/>
    </source>
</evidence>
<keyword evidence="3" id="KW-1185">Reference proteome</keyword>
<proteinExistence type="predicted"/>
<dbReference type="AlphaFoldDB" id="A0A834TEI5"/>
<dbReference type="EMBL" id="JAAIUW010000008">
    <property type="protein sequence ID" value="KAF7819572.1"/>
    <property type="molecule type" value="Genomic_DNA"/>
</dbReference>
<evidence type="ECO:0000313" key="2">
    <source>
        <dbReference type="EMBL" id="KAF7819572.1"/>
    </source>
</evidence>
<reference evidence="2" key="1">
    <citation type="submission" date="2020-09" db="EMBL/GenBank/DDBJ databases">
        <title>Genome-Enabled Discovery of Anthraquinone Biosynthesis in Senna tora.</title>
        <authorList>
            <person name="Kang S.-H."/>
            <person name="Pandey R.P."/>
            <person name="Lee C.-M."/>
            <person name="Sim J.-S."/>
            <person name="Jeong J.-T."/>
            <person name="Choi B.-S."/>
            <person name="Jung M."/>
            <person name="Ginzburg D."/>
            <person name="Zhao K."/>
            <person name="Won S.Y."/>
            <person name="Oh T.-J."/>
            <person name="Yu Y."/>
            <person name="Kim N.-H."/>
            <person name="Lee O.R."/>
            <person name="Lee T.-H."/>
            <person name="Bashyal P."/>
            <person name="Kim T.-S."/>
            <person name="Lee W.-H."/>
            <person name="Kawkins C."/>
            <person name="Kim C.-K."/>
            <person name="Kim J.S."/>
            <person name="Ahn B.O."/>
            <person name="Rhee S.Y."/>
            <person name="Sohng J.K."/>
        </authorList>
    </citation>
    <scope>NUCLEOTIDE SEQUENCE</scope>
    <source>
        <tissue evidence="2">Leaf</tissue>
    </source>
</reference>
<protein>
    <submittedName>
        <fullName evidence="2">Uncharacterized protein</fullName>
    </submittedName>
</protein>
<comment type="caution">
    <text evidence="2">The sequence shown here is derived from an EMBL/GenBank/DDBJ whole genome shotgun (WGS) entry which is preliminary data.</text>
</comment>
<dbReference type="Proteomes" id="UP000634136">
    <property type="component" value="Unassembled WGS sequence"/>
</dbReference>
<feature type="compositionally biased region" description="Basic and acidic residues" evidence="1">
    <location>
        <begin position="13"/>
        <end position="25"/>
    </location>
</feature>
<feature type="region of interest" description="Disordered" evidence="1">
    <location>
        <begin position="1"/>
        <end position="25"/>
    </location>
</feature>
<gene>
    <name evidence="2" type="ORF">G2W53_025027</name>
</gene>
<accession>A0A834TEI5</accession>
<organism evidence="2 3">
    <name type="scientific">Senna tora</name>
    <dbReference type="NCBI Taxonomy" id="362788"/>
    <lineage>
        <taxon>Eukaryota</taxon>
        <taxon>Viridiplantae</taxon>
        <taxon>Streptophyta</taxon>
        <taxon>Embryophyta</taxon>
        <taxon>Tracheophyta</taxon>
        <taxon>Spermatophyta</taxon>
        <taxon>Magnoliopsida</taxon>
        <taxon>eudicotyledons</taxon>
        <taxon>Gunneridae</taxon>
        <taxon>Pentapetalae</taxon>
        <taxon>rosids</taxon>
        <taxon>fabids</taxon>
        <taxon>Fabales</taxon>
        <taxon>Fabaceae</taxon>
        <taxon>Caesalpinioideae</taxon>
        <taxon>Cassia clade</taxon>
        <taxon>Senna</taxon>
    </lineage>
</organism>
<evidence type="ECO:0000313" key="3">
    <source>
        <dbReference type="Proteomes" id="UP000634136"/>
    </source>
</evidence>